<protein>
    <submittedName>
        <fullName evidence="1">Uncharacterized protein</fullName>
    </submittedName>
</protein>
<name>A0A0A9B6W4_ARUDO</name>
<proteinExistence type="predicted"/>
<dbReference type="EMBL" id="GBRH01238161">
    <property type="protein sequence ID" value="JAD59734.1"/>
    <property type="molecule type" value="Transcribed_RNA"/>
</dbReference>
<sequence length="48" mass="5431">MTAILPKNKTSDAIFFNKTCFSNNCYQTNMHVGLKLGAPLYIMQSLDF</sequence>
<organism evidence="1">
    <name type="scientific">Arundo donax</name>
    <name type="common">Giant reed</name>
    <name type="synonym">Donax arundinaceus</name>
    <dbReference type="NCBI Taxonomy" id="35708"/>
    <lineage>
        <taxon>Eukaryota</taxon>
        <taxon>Viridiplantae</taxon>
        <taxon>Streptophyta</taxon>
        <taxon>Embryophyta</taxon>
        <taxon>Tracheophyta</taxon>
        <taxon>Spermatophyta</taxon>
        <taxon>Magnoliopsida</taxon>
        <taxon>Liliopsida</taxon>
        <taxon>Poales</taxon>
        <taxon>Poaceae</taxon>
        <taxon>PACMAD clade</taxon>
        <taxon>Arundinoideae</taxon>
        <taxon>Arundineae</taxon>
        <taxon>Arundo</taxon>
    </lineage>
</organism>
<dbReference type="AlphaFoldDB" id="A0A0A9B6W4"/>
<evidence type="ECO:0000313" key="1">
    <source>
        <dbReference type="EMBL" id="JAD59734.1"/>
    </source>
</evidence>
<reference evidence="1" key="1">
    <citation type="submission" date="2014-09" db="EMBL/GenBank/DDBJ databases">
        <authorList>
            <person name="Magalhaes I.L.F."/>
            <person name="Oliveira U."/>
            <person name="Santos F.R."/>
            <person name="Vidigal T.H.D.A."/>
            <person name="Brescovit A.D."/>
            <person name="Santos A.J."/>
        </authorList>
    </citation>
    <scope>NUCLEOTIDE SEQUENCE</scope>
    <source>
        <tissue evidence="1">Shoot tissue taken approximately 20 cm above the soil surface</tissue>
    </source>
</reference>
<accession>A0A0A9B6W4</accession>
<reference evidence="1" key="2">
    <citation type="journal article" date="2015" name="Data Brief">
        <title>Shoot transcriptome of the giant reed, Arundo donax.</title>
        <authorList>
            <person name="Barrero R.A."/>
            <person name="Guerrero F.D."/>
            <person name="Moolhuijzen P."/>
            <person name="Goolsby J.A."/>
            <person name="Tidwell J."/>
            <person name="Bellgard S.E."/>
            <person name="Bellgard M.I."/>
        </authorList>
    </citation>
    <scope>NUCLEOTIDE SEQUENCE</scope>
    <source>
        <tissue evidence="1">Shoot tissue taken approximately 20 cm above the soil surface</tissue>
    </source>
</reference>